<keyword evidence="2" id="KW-0812">Transmembrane</keyword>
<dbReference type="EMBL" id="LCFP01000001">
    <property type="protein sequence ID" value="KKS98581.1"/>
    <property type="molecule type" value="Genomic_DNA"/>
</dbReference>
<sequence>MLYISLTDQSLELLETKKGLVSDEKFIAVSRKLFKEKVLEYGLISDAKGLVTAFREALVTAYPKEIKDNQLSLVLPGDQVIIKRLPVNSEVKVTPEWIISQAKNYLPQDISHYESYFKEIDGRTGKTILFTALPLSLILSYHHLFSQEKMKINFLSVAPFSVYALLRTKISEGETYLYADLDKYERYYLLDHEGPVTVFNRKSAGKGVSADIKTVLKKLEEEKHHPSKIIISGEKSLESKTEDLSESLAVPVVKMSHLIEEIQKESKEKIDTGGVPLFYFDKTIGLANLTKLADVPNFASDLKIIEERYQKTTAGAVDTQTAETKPVMETIEVVEKEEKPVAVPLKIETEEKEKETVPVVEEPPLVADSITEFKGSSRSGSFSKYIWFVIALAIGLLTVGGYLVMARGGSVNLPFVSQPTATPSPSPVPTLTPTPTIDPDLKKEDLTVSVLNGTDTSGIARQNADSLEESGYTIGTVGNAEEDAAETIIRIKDSKKNYLPLLIGDLKDKFSTEKVETLPEDDEADAVVILGLK</sequence>
<feature type="transmembrane region" description="Helical" evidence="2">
    <location>
        <begin position="385"/>
        <end position="405"/>
    </location>
</feature>
<organism evidence="4 5">
    <name type="scientific">Candidatus Gottesmanbacteria bacterium GW2011_GWA2_43_14</name>
    <dbReference type="NCBI Taxonomy" id="1618443"/>
    <lineage>
        <taxon>Bacteria</taxon>
        <taxon>Candidatus Gottesmaniibacteriota</taxon>
    </lineage>
</organism>
<evidence type="ECO:0000313" key="4">
    <source>
        <dbReference type="EMBL" id="KKS98581.1"/>
    </source>
</evidence>
<dbReference type="Gene3D" id="3.30.420.40">
    <property type="match status" value="2"/>
</dbReference>
<feature type="compositionally biased region" description="Pro residues" evidence="1">
    <location>
        <begin position="422"/>
        <end position="432"/>
    </location>
</feature>
<evidence type="ECO:0000256" key="1">
    <source>
        <dbReference type="SAM" id="MobiDB-lite"/>
    </source>
</evidence>
<reference evidence="4 5" key="1">
    <citation type="journal article" date="2015" name="Nature">
        <title>rRNA introns, odd ribosomes, and small enigmatic genomes across a large radiation of phyla.</title>
        <authorList>
            <person name="Brown C.T."/>
            <person name="Hug L.A."/>
            <person name="Thomas B.C."/>
            <person name="Sharon I."/>
            <person name="Castelle C.J."/>
            <person name="Singh A."/>
            <person name="Wilkins M.J."/>
            <person name="Williams K.H."/>
            <person name="Banfield J.F."/>
        </authorList>
    </citation>
    <scope>NUCLEOTIDE SEQUENCE [LARGE SCALE GENOMIC DNA]</scope>
</reference>
<protein>
    <recommendedName>
        <fullName evidence="3">LytR/CpsA/Psr regulator C-terminal domain-containing protein</fullName>
    </recommendedName>
</protein>
<name>A0A0G1FUA0_9BACT</name>
<evidence type="ECO:0000256" key="2">
    <source>
        <dbReference type="SAM" id="Phobius"/>
    </source>
</evidence>
<dbReference type="STRING" id="1618443.UV73_C0001G0102"/>
<dbReference type="Gene3D" id="3.30.1490.300">
    <property type="match status" value="1"/>
</dbReference>
<dbReference type="AlphaFoldDB" id="A0A0G1FUA0"/>
<dbReference type="Proteomes" id="UP000034894">
    <property type="component" value="Unassembled WGS sequence"/>
</dbReference>
<feature type="region of interest" description="Disordered" evidence="1">
    <location>
        <begin position="419"/>
        <end position="438"/>
    </location>
</feature>
<feature type="domain" description="LytR/CpsA/Psr regulator C-terminal" evidence="3">
    <location>
        <begin position="445"/>
        <end position="531"/>
    </location>
</feature>
<dbReference type="Gene3D" id="3.30.70.2390">
    <property type="match status" value="1"/>
</dbReference>
<dbReference type="Pfam" id="PF13399">
    <property type="entry name" value="LytR_C"/>
    <property type="match status" value="1"/>
</dbReference>
<evidence type="ECO:0000259" key="3">
    <source>
        <dbReference type="Pfam" id="PF13399"/>
    </source>
</evidence>
<keyword evidence="2" id="KW-0472">Membrane</keyword>
<comment type="caution">
    <text evidence="4">The sequence shown here is derived from an EMBL/GenBank/DDBJ whole genome shotgun (WGS) entry which is preliminary data.</text>
</comment>
<dbReference type="InterPro" id="IPR027381">
    <property type="entry name" value="LytR/CpsA/Psr_C"/>
</dbReference>
<gene>
    <name evidence="4" type="ORF">UV73_C0001G0102</name>
</gene>
<proteinExistence type="predicted"/>
<accession>A0A0G1FUA0</accession>
<keyword evidence="2" id="KW-1133">Transmembrane helix</keyword>
<evidence type="ECO:0000313" key="5">
    <source>
        <dbReference type="Proteomes" id="UP000034894"/>
    </source>
</evidence>